<organism evidence="3 4">
    <name type="scientific">Streptomyces alkaliterrae</name>
    <dbReference type="NCBI Taxonomy" id="2213162"/>
    <lineage>
        <taxon>Bacteria</taxon>
        <taxon>Bacillati</taxon>
        <taxon>Actinomycetota</taxon>
        <taxon>Actinomycetes</taxon>
        <taxon>Kitasatosporales</taxon>
        <taxon>Streptomycetaceae</taxon>
        <taxon>Streptomyces</taxon>
    </lineage>
</organism>
<dbReference type="PANTHER" id="PTHR43233:SF1">
    <property type="entry name" value="FAMILY N-ACETYLTRANSFERASE, PUTATIVE (AFU_ORTHOLOGUE AFUA_6G03350)-RELATED"/>
    <property type="match status" value="1"/>
</dbReference>
<comment type="caution">
    <text evidence="3">The sequence shown here is derived from an EMBL/GenBank/DDBJ whole genome shotgun (WGS) entry which is preliminary data.</text>
</comment>
<feature type="domain" description="N-acetyltransferase" evidence="1">
    <location>
        <begin position="7"/>
        <end position="141"/>
    </location>
</feature>
<reference evidence="5" key="2">
    <citation type="submission" date="2020-05" db="EMBL/GenBank/DDBJ databases">
        <title>Classification of alakaliphilic streptomycetes isolated from an alkaline soil next to Lonar Crater, India and a proposal for the recognition of Streptomyces alkaliterrae sp. nov.</title>
        <authorList>
            <person name="Golinska P."/>
        </authorList>
    </citation>
    <scope>NUCLEOTIDE SEQUENCE [LARGE SCALE GENOMIC DNA]</scope>
    <source>
        <strain evidence="5">OF8</strain>
    </source>
</reference>
<dbReference type="AlphaFoldDB" id="A0A5P0YWW2"/>
<dbReference type="GO" id="GO:0016747">
    <property type="term" value="F:acyltransferase activity, transferring groups other than amino-acyl groups"/>
    <property type="evidence" value="ECO:0007669"/>
    <property type="project" value="InterPro"/>
</dbReference>
<dbReference type="Proteomes" id="UP000320857">
    <property type="component" value="Unassembled WGS sequence"/>
</dbReference>
<dbReference type="Proteomes" id="UP000517765">
    <property type="component" value="Unassembled WGS sequence"/>
</dbReference>
<dbReference type="Gene3D" id="3.40.630.30">
    <property type="match status" value="1"/>
</dbReference>
<dbReference type="Pfam" id="PF00583">
    <property type="entry name" value="Acetyltransf_1"/>
    <property type="match status" value="1"/>
</dbReference>
<evidence type="ECO:0000313" key="2">
    <source>
        <dbReference type="EMBL" id="MBB1261860.1"/>
    </source>
</evidence>
<dbReference type="SUPFAM" id="SSF55729">
    <property type="entry name" value="Acyl-CoA N-acyltransferases (Nat)"/>
    <property type="match status" value="1"/>
</dbReference>
<protein>
    <submittedName>
        <fullName evidence="3">GNAT family N-acetyltransferase</fullName>
    </submittedName>
</protein>
<reference evidence="2" key="3">
    <citation type="journal article" name="Syst. Appl. Microbiol.">
        <title>Streptomyces alkaliterrae sp. nov., isolated from an alkaline soil, and emended descriptions of Streptomyces alkaliphilus, Streptomyces calidiresistens and Streptomyces durbertensis.</title>
        <authorList>
            <person name="Swiecimska M."/>
            <person name="Golinska P."/>
            <person name="Nouioui I."/>
            <person name="Wypij M."/>
            <person name="Rai M."/>
            <person name="Sangal V."/>
            <person name="Goodfellow M."/>
        </authorList>
    </citation>
    <scope>NUCLEOTIDE SEQUENCE</scope>
    <source>
        <strain evidence="2">OF8</strain>
    </source>
</reference>
<gene>
    <name evidence="3" type="ORF">FNX44_023435</name>
    <name evidence="2" type="ORF">H3147_24030</name>
</gene>
<dbReference type="EMBL" id="VJYK02000348">
    <property type="protein sequence ID" value="MQS04766.1"/>
    <property type="molecule type" value="Genomic_DNA"/>
</dbReference>
<dbReference type="CDD" id="cd04301">
    <property type="entry name" value="NAT_SF"/>
    <property type="match status" value="1"/>
</dbReference>
<reference evidence="3 4" key="1">
    <citation type="submission" date="2019-10" db="EMBL/GenBank/DDBJ databases">
        <title>Streptomyces sp. nov., a novel actinobacterium isolated from alkaline environment.</title>
        <authorList>
            <person name="Golinska P."/>
        </authorList>
    </citation>
    <scope>NUCLEOTIDE SEQUENCE [LARGE SCALE GENOMIC DNA]</scope>
    <source>
        <strain evidence="3 4">OF1</strain>
    </source>
</reference>
<accession>A0A5P0YWW2</accession>
<evidence type="ECO:0000259" key="1">
    <source>
        <dbReference type="PROSITE" id="PS51186"/>
    </source>
</evidence>
<dbReference type="PROSITE" id="PS51186">
    <property type="entry name" value="GNAT"/>
    <property type="match status" value="1"/>
</dbReference>
<dbReference type="InterPro" id="IPR000182">
    <property type="entry name" value="GNAT_dom"/>
</dbReference>
<sequence length="141" mass="15952">MPNPPEYEISDDPARLDVALIHHWLSADAYWALGRHLATQQRAIAASHNFGTYLTSSGRQVGYARVVTDRATFAWLCDVYIDPAHRGRGLGGQLVDAVNEHLAPYELRRTLLATHDAHEVYRRAGFRELARPDHLMQRGPR</sequence>
<dbReference type="EMBL" id="JABJXA010000219">
    <property type="protein sequence ID" value="MBB1261860.1"/>
    <property type="molecule type" value="Genomic_DNA"/>
</dbReference>
<keyword evidence="4" id="KW-1185">Reference proteome</keyword>
<proteinExistence type="predicted"/>
<keyword evidence="3" id="KW-0808">Transferase</keyword>
<evidence type="ECO:0000313" key="5">
    <source>
        <dbReference type="Proteomes" id="UP000517765"/>
    </source>
</evidence>
<dbReference type="InterPro" id="IPR053144">
    <property type="entry name" value="Acetyltransferase_Butenolide"/>
</dbReference>
<dbReference type="InterPro" id="IPR016181">
    <property type="entry name" value="Acyl_CoA_acyltransferase"/>
</dbReference>
<dbReference type="PANTHER" id="PTHR43233">
    <property type="entry name" value="FAMILY N-ACETYLTRANSFERASE, PUTATIVE (AFU_ORTHOLOGUE AFUA_6G03350)-RELATED"/>
    <property type="match status" value="1"/>
</dbReference>
<dbReference type="OrthoDB" id="3216107at2"/>
<name>A0A5P0YWW2_9ACTN</name>
<evidence type="ECO:0000313" key="4">
    <source>
        <dbReference type="Proteomes" id="UP000320857"/>
    </source>
</evidence>
<dbReference type="RefSeq" id="WP_143650799.1">
    <property type="nucleotide sequence ID" value="NZ_JABJXA010000219.1"/>
</dbReference>
<evidence type="ECO:0000313" key="3">
    <source>
        <dbReference type="EMBL" id="MQS04766.1"/>
    </source>
</evidence>